<feature type="compositionally biased region" description="Pro residues" evidence="1">
    <location>
        <begin position="182"/>
        <end position="191"/>
    </location>
</feature>
<reference evidence="2" key="2">
    <citation type="submission" date="2021-03" db="UniProtKB">
        <authorList>
            <consortium name="Ensembl"/>
        </authorList>
    </citation>
    <scope>IDENTIFICATION</scope>
</reference>
<feature type="region of interest" description="Disordered" evidence="1">
    <location>
        <begin position="311"/>
        <end position="339"/>
    </location>
</feature>
<accession>A0A803JZC8</accession>
<dbReference type="AlphaFoldDB" id="A0A803JZC8"/>
<feature type="region of interest" description="Disordered" evidence="1">
    <location>
        <begin position="264"/>
        <end position="291"/>
    </location>
</feature>
<feature type="compositionally biased region" description="Basic and acidic residues" evidence="1">
    <location>
        <begin position="18"/>
        <end position="35"/>
    </location>
</feature>
<organism evidence="2">
    <name type="scientific">Xenopus tropicalis</name>
    <name type="common">Western clawed frog</name>
    <name type="synonym">Silurana tropicalis</name>
    <dbReference type="NCBI Taxonomy" id="8364"/>
    <lineage>
        <taxon>Eukaryota</taxon>
        <taxon>Metazoa</taxon>
        <taxon>Chordata</taxon>
        <taxon>Craniata</taxon>
        <taxon>Vertebrata</taxon>
        <taxon>Euteleostomi</taxon>
        <taxon>Amphibia</taxon>
        <taxon>Batrachia</taxon>
        <taxon>Anura</taxon>
        <taxon>Pipoidea</taxon>
        <taxon>Pipidae</taxon>
        <taxon>Xenopodinae</taxon>
        <taxon>Xenopus</taxon>
        <taxon>Silurana</taxon>
    </lineage>
</organism>
<dbReference type="Bgee" id="ENSXETG00000026767">
    <property type="expression patterns" value="Expressed in 4-cell stage embryo and 15 other cell types or tissues"/>
</dbReference>
<feature type="region of interest" description="Disordered" evidence="1">
    <location>
        <begin position="1"/>
        <end position="112"/>
    </location>
</feature>
<dbReference type="PANTHER" id="PTHR28333:SF3">
    <property type="entry name" value="LOC100145486 PROTEIN"/>
    <property type="match status" value="1"/>
</dbReference>
<protein>
    <submittedName>
        <fullName evidence="2">Provisional ortholog of nuclear FMR1-interacting protein 2</fullName>
    </submittedName>
</protein>
<dbReference type="Xenbase" id="XB-GENE-5854345">
    <property type="gene designation" value="XB5854344 [provisional:nufip2]"/>
</dbReference>
<reference evidence="2" key="1">
    <citation type="journal article" date="2010" name="Science">
        <title>The genome of the Western clawed frog Xenopus tropicalis.</title>
        <authorList>
            <person name="Hellsten U."/>
            <person name="Harland R.M."/>
            <person name="Gilchrist M.J."/>
            <person name="Hendrix D."/>
            <person name="Jurka J."/>
            <person name="Kapitonov V."/>
            <person name="Ovcharenko I."/>
            <person name="Putnam N.H."/>
            <person name="Shu S."/>
            <person name="Taher L."/>
            <person name="Blitz I.L."/>
            <person name="Blumberg B."/>
            <person name="Dichmann D.S."/>
            <person name="Dubchak I."/>
            <person name="Amaya E."/>
            <person name="Detter J.C."/>
            <person name="Fletcher R."/>
            <person name="Gerhard D.S."/>
            <person name="Goodstein D."/>
            <person name="Graves T."/>
            <person name="Grigoriev I.V."/>
            <person name="Grimwood J."/>
            <person name="Kawashima T."/>
            <person name="Lindquist E."/>
            <person name="Lucas S.M."/>
            <person name="Mead P.E."/>
            <person name="Mitros T."/>
            <person name="Ogino H."/>
            <person name="Ohta Y."/>
            <person name="Poliakov A.V."/>
            <person name="Pollet N."/>
            <person name="Robert J."/>
            <person name="Salamov A."/>
            <person name="Sater A.K."/>
            <person name="Schmutz J."/>
            <person name="Terry A."/>
            <person name="Vize P.D."/>
            <person name="Warren W.C."/>
            <person name="Wells D."/>
            <person name="Wills A."/>
            <person name="Wilson R.K."/>
            <person name="Zimmerman L.B."/>
            <person name="Zorn A.M."/>
            <person name="Grainger R."/>
            <person name="Grammer T."/>
            <person name="Khokha M.K."/>
            <person name="Richardson P.M."/>
            <person name="Rokhsar D.S."/>
        </authorList>
    </citation>
    <scope>NUCLEOTIDE SEQUENCE [LARGE SCALE GENOMIC DNA]</scope>
    <source>
        <strain evidence="2">Nigerian</strain>
    </source>
</reference>
<dbReference type="InterPro" id="IPR032747">
    <property type="entry name" value="NUFIP2"/>
</dbReference>
<sequence>MHKEHLAQDENSNPREGPGSRKKDKLSPSEQDMNHINKSKAKTGSWESNGFGPDPEIETLAGRTEDSVPLSPSNSLNLRHLRGCERDPSGRQHQRSPSSHHHSYSYSSHHHHYRPFYSGYRKGYWDYESQYRDGKRKEWVPRPGGGSRTQRPRNREAFNSTECVDGRPEQAGVEKAKTVPAPATPRQPSPPAKEEHTADSWVLFKPLPVFPVDSSSARTLPKISYASKVKENLDGKGLVPSSALRTSNSLPNCLLAASVAGGNTDPTSPQTPGSLCSSSCSSLSSAPPSPVSQDNLGAIFQNEWGLSFINDPGAGQAPVASQGSKDGPEGEEESHAATPVSVLDRLNLHGFYVDRVEDDDACLENPRDWEAMVNYSMQEWNLAWTIHKKGELAPCGGAGWGCWAEWGVPAGVCSNRFPISSPSLRSFPCSSLCRIHGWKGLVPAPFRGAQRAARATPLPQTATHRAHRARFRMPRKRCPTEAPPFLTLPGSPVGGRAKEASSRQIDFNALPVYVLFVFAPLYDPSNVRGNPSEAREVSSTHWALIASDSIGVGLLLSLQLTPSQTPFCSCFYSVGRAPSLCPTHPCSVY</sequence>
<evidence type="ECO:0000256" key="1">
    <source>
        <dbReference type="SAM" id="MobiDB-lite"/>
    </source>
</evidence>
<name>A0A803JZC8_XENTR</name>
<dbReference type="PANTHER" id="PTHR28333">
    <property type="entry name" value="NUCLEAR FRAGILE X MENTAL RETARDATION-INTERACTING PROTEIN 2"/>
    <property type="match status" value="1"/>
</dbReference>
<dbReference type="Pfam" id="PF15293">
    <property type="entry name" value="NUFIP2"/>
    <property type="match status" value="2"/>
</dbReference>
<feature type="region of interest" description="Disordered" evidence="1">
    <location>
        <begin position="132"/>
        <end position="197"/>
    </location>
</feature>
<feature type="compositionally biased region" description="Polar residues" evidence="1">
    <location>
        <begin position="264"/>
        <end position="273"/>
    </location>
</feature>
<feature type="compositionally biased region" description="Basic and acidic residues" evidence="1">
    <location>
        <begin position="164"/>
        <end position="177"/>
    </location>
</feature>
<gene>
    <name evidence="2" type="primary">XB5854344 [provisional:nufip2]</name>
</gene>
<dbReference type="GeneTree" id="ENSGT00940000169830"/>
<dbReference type="GO" id="GO:0003723">
    <property type="term" value="F:RNA binding"/>
    <property type="evidence" value="ECO:0007669"/>
    <property type="project" value="InterPro"/>
</dbReference>
<proteinExistence type="predicted"/>
<feature type="compositionally biased region" description="Basic residues" evidence="1">
    <location>
        <begin position="92"/>
        <end position="112"/>
    </location>
</feature>
<feature type="compositionally biased region" description="Low complexity" evidence="1">
    <location>
        <begin position="69"/>
        <end position="78"/>
    </location>
</feature>
<evidence type="ECO:0000313" key="2">
    <source>
        <dbReference type="Ensembl" id="ENSXETP00000113434"/>
    </source>
</evidence>
<feature type="compositionally biased region" description="Low complexity" evidence="1">
    <location>
        <begin position="274"/>
        <end position="286"/>
    </location>
</feature>
<dbReference type="Ensembl" id="ENSXETT00000120575">
    <property type="protein sequence ID" value="ENSXETP00000113434"/>
    <property type="gene ID" value="ENSXETG00000026767"/>
</dbReference>
<dbReference type="InParanoid" id="A0A803JZC8"/>